<proteinExistence type="predicted"/>
<gene>
    <name evidence="1" type="ORF">JNE38_08280</name>
</gene>
<protein>
    <submittedName>
        <fullName evidence="1">Uncharacterized protein</fullName>
    </submittedName>
</protein>
<sequence length="91" mass="10806">MEKLTEYYWEQSQKNTGQLLDMMKQTVTASVETLNRQQEEAQKFIGRLTSDRADLFVKQLETLQEQQVAVHKEIEQQFRSLMHVFQQEGAR</sequence>
<evidence type="ECO:0000313" key="2">
    <source>
        <dbReference type="Proteomes" id="UP000596248"/>
    </source>
</evidence>
<name>A0ABX7FTS3_BRECH</name>
<keyword evidence="2" id="KW-1185">Reference proteome</keyword>
<dbReference type="Proteomes" id="UP000596248">
    <property type="component" value="Chromosome"/>
</dbReference>
<accession>A0ABX7FTS3</accession>
<dbReference type="RefSeq" id="WP_203356116.1">
    <property type="nucleotide sequence ID" value="NZ_CP069127.1"/>
</dbReference>
<organism evidence="1 2">
    <name type="scientific">Brevibacillus choshinensis</name>
    <dbReference type="NCBI Taxonomy" id="54911"/>
    <lineage>
        <taxon>Bacteria</taxon>
        <taxon>Bacillati</taxon>
        <taxon>Bacillota</taxon>
        <taxon>Bacilli</taxon>
        <taxon>Bacillales</taxon>
        <taxon>Paenibacillaceae</taxon>
        <taxon>Brevibacillus</taxon>
    </lineage>
</organism>
<evidence type="ECO:0000313" key="1">
    <source>
        <dbReference type="EMBL" id="QRG69119.1"/>
    </source>
</evidence>
<dbReference type="EMBL" id="CP069127">
    <property type="protein sequence ID" value="QRG69119.1"/>
    <property type="molecule type" value="Genomic_DNA"/>
</dbReference>
<reference evidence="1 2" key="1">
    <citation type="submission" date="2021-01" db="EMBL/GenBank/DDBJ databases">
        <title>Identification of strong promoters based on the transcriptome of Brevibacillus choshinensis.</title>
        <authorList>
            <person name="Yao D."/>
            <person name="Zhang K."/>
            <person name="Wu J."/>
        </authorList>
    </citation>
    <scope>NUCLEOTIDE SEQUENCE [LARGE SCALE GENOMIC DNA]</scope>
    <source>
        <strain evidence="1 2">HPD31-SP3</strain>
    </source>
</reference>